<feature type="region of interest" description="Disordered" evidence="1">
    <location>
        <begin position="1"/>
        <end position="46"/>
    </location>
</feature>
<evidence type="ECO:0000313" key="2">
    <source>
        <dbReference type="EMBL" id="KZT71746.1"/>
    </source>
</evidence>
<protein>
    <submittedName>
        <fullName evidence="2">Uncharacterized protein</fullName>
    </submittedName>
</protein>
<name>A0A165SAV5_9APHY</name>
<feature type="compositionally biased region" description="Low complexity" evidence="1">
    <location>
        <begin position="13"/>
        <end position="28"/>
    </location>
</feature>
<dbReference type="AlphaFoldDB" id="A0A165SAV5"/>
<dbReference type="Proteomes" id="UP000076727">
    <property type="component" value="Unassembled WGS sequence"/>
</dbReference>
<keyword evidence="3" id="KW-1185">Reference proteome</keyword>
<proteinExistence type="predicted"/>
<reference evidence="2 3" key="1">
    <citation type="journal article" date="2016" name="Mol. Biol. Evol.">
        <title>Comparative Genomics of Early-Diverging Mushroom-Forming Fungi Provides Insights into the Origins of Lignocellulose Decay Capabilities.</title>
        <authorList>
            <person name="Nagy L.G."/>
            <person name="Riley R."/>
            <person name="Tritt A."/>
            <person name="Adam C."/>
            <person name="Daum C."/>
            <person name="Floudas D."/>
            <person name="Sun H."/>
            <person name="Yadav J.S."/>
            <person name="Pangilinan J."/>
            <person name="Larsson K.H."/>
            <person name="Matsuura K."/>
            <person name="Barry K."/>
            <person name="Labutti K."/>
            <person name="Kuo R."/>
            <person name="Ohm R.A."/>
            <person name="Bhattacharya S.S."/>
            <person name="Shirouzu T."/>
            <person name="Yoshinaga Y."/>
            <person name="Martin F.M."/>
            <person name="Grigoriev I.V."/>
            <person name="Hibbett D.S."/>
        </authorList>
    </citation>
    <scope>NUCLEOTIDE SEQUENCE [LARGE SCALE GENOMIC DNA]</scope>
    <source>
        <strain evidence="2 3">L-15889</strain>
    </source>
</reference>
<evidence type="ECO:0000256" key="1">
    <source>
        <dbReference type="SAM" id="MobiDB-lite"/>
    </source>
</evidence>
<feature type="compositionally biased region" description="Polar residues" evidence="1">
    <location>
        <begin position="1"/>
        <end position="12"/>
    </location>
</feature>
<organism evidence="2 3">
    <name type="scientific">Daedalea quercina L-15889</name>
    <dbReference type="NCBI Taxonomy" id="1314783"/>
    <lineage>
        <taxon>Eukaryota</taxon>
        <taxon>Fungi</taxon>
        <taxon>Dikarya</taxon>
        <taxon>Basidiomycota</taxon>
        <taxon>Agaricomycotina</taxon>
        <taxon>Agaricomycetes</taxon>
        <taxon>Polyporales</taxon>
        <taxon>Fomitopsis</taxon>
    </lineage>
</organism>
<sequence>MTADRPNQTDDQASVSSSRVSLLSADSDGTAPDSESVDITSRDPQQEHTWYSLINPADINPLYDVDVESDLPDTSGVTFEVDLSASGGQDQSSVISIETSI</sequence>
<gene>
    <name evidence="2" type="ORF">DAEQUDRAFT_763585</name>
</gene>
<dbReference type="EMBL" id="KV429044">
    <property type="protein sequence ID" value="KZT71746.1"/>
    <property type="molecule type" value="Genomic_DNA"/>
</dbReference>
<evidence type="ECO:0000313" key="3">
    <source>
        <dbReference type="Proteomes" id="UP000076727"/>
    </source>
</evidence>
<accession>A0A165SAV5</accession>